<proteinExistence type="predicted"/>
<sequence length="181" mass="19619">MAGGLAGMRTRAGETAIDRNGRKVSRMTAGREDTALRRIGETIARSGVHLEFVPQPTALETCWYTIGLTDHDHPELILYGLPPDISRPTLRAVADDVIAGRRTYVAGQRADDVVEGHPVQLVAVTEPDRHLPVAAQFYAATGATVAALQIVWPDRHHRWPWQPGTRVGDMPVLGPAPVPSA</sequence>
<accession>A0A561WKP2</accession>
<dbReference type="InterPro" id="IPR025358">
    <property type="entry name" value="DUF4262"/>
</dbReference>
<dbReference type="Pfam" id="PF14081">
    <property type="entry name" value="DUF4262"/>
    <property type="match status" value="1"/>
</dbReference>
<dbReference type="AlphaFoldDB" id="A0A561WKP2"/>
<organism evidence="1 2">
    <name type="scientific">Actinoplanes teichomyceticus</name>
    <dbReference type="NCBI Taxonomy" id="1867"/>
    <lineage>
        <taxon>Bacteria</taxon>
        <taxon>Bacillati</taxon>
        <taxon>Actinomycetota</taxon>
        <taxon>Actinomycetes</taxon>
        <taxon>Micromonosporales</taxon>
        <taxon>Micromonosporaceae</taxon>
        <taxon>Actinoplanes</taxon>
    </lineage>
</organism>
<evidence type="ECO:0000313" key="1">
    <source>
        <dbReference type="EMBL" id="TWG24425.1"/>
    </source>
</evidence>
<evidence type="ECO:0000313" key="2">
    <source>
        <dbReference type="Proteomes" id="UP000320239"/>
    </source>
</evidence>
<gene>
    <name evidence="1" type="ORF">FHX34_102981</name>
</gene>
<name>A0A561WKP2_ACTTI</name>
<dbReference type="Proteomes" id="UP000320239">
    <property type="component" value="Unassembled WGS sequence"/>
</dbReference>
<keyword evidence="2" id="KW-1185">Reference proteome</keyword>
<protein>
    <submittedName>
        <fullName evidence="1">Uncharacterized protein DUF4262</fullName>
    </submittedName>
</protein>
<reference evidence="1 2" key="1">
    <citation type="submission" date="2019-06" db="EMBL/GenBank/DDBJ databases">
        <title>Sequencing the genomes of 1000 actinobacteria strains.</title>
        <authorList>
            <person name="Klenk H.-P."/>
        </authorList>
    </citation>
    <scope>NUCLEOTIDE SEQUENCE [LARGE SCALE GENOMIC DNA]</scope>
    <source>
        <strain evidence="1 2">DSM 43866</strain>
    </source>
</reference>
<comment type="caution">
    <text evidence="1">The sequence shown here is derived from an EMBL/GenBank/DDBJ whole genome shotgun (WGS) entry which is preliminary data.</text>
</comment>
<dbReference type="EMBL" id="VIWY01000002">
    <property type="protein sequence ID" value="TWG24425.1"/>
    <property type="molecule type" value="Genomic_DNA"/>
</dbReference>